<keyword evidence="2" id="KW-0238">DNA-binding</keyword>
<dbReference type="HOGENOM" id="CLU_1378421_0_0_1"/>
<feature type="compositionally biased region" description="Low complexity" evidence="5">
    <location>
        <begin position="108"/>
        <end position="119"/>
    </location>
</feature>
<dbReference type="GO" id="GO:0005667">
    <property type="term" value="C:transcription regulator complex"/>
    <property type="evidence" value="ECO:0007669"/>
    <property type="project" value="TreeGrafter"/>
</dbReference>
<comment type="caution">
    <text evidence="7">The sequence shown here is derived from an EMBL/GenBank/DDBJ whole genome shotgun (WGS) entry which is preliminary data.</text>
</comment>
<evidence type="ECO:0000256" key="1">
    <source>
        <dbReference type="ARBA" id="ARBA00023015"/>
    </source>
</evidence>
<dbReference type="InterPro" id="IPR004827">
    <property type="entry name" value="bZIP"/>
</dbReference>
<feature type="compositionally biased region" description="Polar residues" evidence="5">
    <location>
        <begin position="66"/>
        <end position="80"/>
    </location>
</feature>
<dbReference type="GO" id="GO:0000981">
    <property type="term" value="F:DNA-binding transcription factor activity, RNA polymerase II-specific"/>
    <property type="evidence" value="ECO:0007669"/>
    <property type="project" value="TreeGrafter"/>
</dbReference>
<dbReference type="SUPFAM" id="SSF57959">
    <property type="entry name" value="Leucine zipper domain"/>
    <property type="match status" value="1"/>
</dbReference>
<dbReference type="GeneID" id="63738928"/>
<feature type="coiled-coil region" evidence="4">
    <location>
        <begin position="163"/>
        <end position="197"/>
    </location>
</feature>
<feature type="domain" description="BZIP" evidence="6">
    <location>
        <begin position="144"/>
        <end position="201"/>
    </location>
</feature>
<dbReference type="Proteomes" id="UP000030816">
    <property type="component" value="Unassembled WGS sequence"/>
</dbReference>
<dbReference type="PANTHER" id="PTHR11462">
    <property type="entry name" value="JUN TRANSCRIPTION FACTOR-RELATED"/>
    <property type="match status" value="1"/>
</dbReference>
<dbReference type="GO" id="GO:1903833">
    <property type="term" value="P:positive regulation of cellular response to amino acid starvation"/>
    <property type="evidence" value="ECO:0007669"/>
    <property type="project" value="TreeGrafter"/>
</dbReference>
<keyword evidence="1" id="KW-0805">Transcription regulation</keyword>
<gene>
    <name evidence="7" type="ORF">MAM_04473</name>
</gene>
<accession>A0A0B2WTS9</accession>
<dbReference type="RefSeq" id="XP_040678524.1">
    <property type="nucleotide sequence ID" value="XM_040823271.1"/>
</dbReference>
<evidence type="ECO:0000313" key="7">
    <source>
        <dbReference type="EMBL" id="KHN97458.1"/>
    </source>
</evidence>
<dbReference type="InterPro" id="IPR050946">
    <property type="entry name" value="AP-1_TF_bZIP"/>
</dbReference>
<dbReference type="SMART" id="SM00338">
    <property type="entry name" value="BRLZ"/>
    <property type="match status" value="1"/>
</dbReference>
<keyword evidence="8" id="KW-1185">Reference proteome</keyword>
<dbReference type="EMBL" id="AZHE01000010">
    <property type="protein sequence ID" value="KHN97458.1"/>
    <property type="molecule type" value="Genomic_DNA"/>
</dbReference>
<dbReference type="GO" id="GO:0001080">
    <property type="term" value="P:nitrogen catabolite activation of transcription from RNA polymerase II promoter"/>
    <property type="evidence" value="ECO:0007669"/>
    <property type="project" value="TreeGrafter"/>
</dbReference>
<protein>
    <submittedName>
        <fullName evidence="7">GAF domain nucleotide-binding protein</fullName>
    </submittedName>
</protein>
<dbReference type="CDD" id="cd12193">
    <property type="entry name" value="bZIP_GCN4"/>
    <property type="match status" value="1"/>
</dbReference>
<sequence>MTCLSLFGAVDSGHGLDQNDDAHGHHPHIPNHNLFAQHGNALLSSSLHLVPHAHQTPFSFEDPTASAVSQERSTANHVNHTLSSTSSSASSTAKSASGLYNPPRRQPRGSPVSSASGSSSKRKHCASPPADLDPDSEEAQVVIKRQRNTMAARKYRQKRLDRISDLESALGQMSSERDELKLQLARREAEVDALREMLSRK</sequence>
<evidence type="ECO:0000256" key="3">
    <source>
        <dbReference type="ARBA" id="ARBA00023163"/>
    </source>
</evidence>
<dbReference type="AlphaFoldDB" id="A0A0B2WTS9"/>
<dbReference type="GO" id="GO:0000978">
    <property type="term" value="F:RNA polymerase II cis-regulatory region sequence-specific DNA binding"/>
    <property type="evidence" value="ECO:0007669"/>
    <property type="project" value="TreeGrafter"/>
</dbReference>
<keyword evidence="3" id="KW-0804">Transcription</keyword>
<dbReference type="PROSITE" id="PS50217">
    <property type="entry name" value="BZIP"/>
    <property type="match status" value="1"/>
</dbReference>
<evidence type="ECO:0000256" key="5">
    <source>
        <dbReference type="SAM" id="MobiDB-lite"/>
    </source>
</evidence>
<evidence type="ECO:0000256" key="4">
    <source>
        <dbReference type="SAM" id="Coils"/>
    </source>
</evidence>
<feature type="compositionally biased region" description="Low complexity" evidence="5">
    <location>
        <begin position="81"/>
        <end position="97"/>
    </location>
</feature>
<dbReference type="Pfam" id="PF07716">
    <property type="entry name" value="bZIP_2"/>
    <property type="match status" value="1"/>
</dbReference>
<dbReference type="PANTHER" id="PTHR11462:SF35">
    <property type="entry name" value="TRANSCRIPTION FACTOR JRA"/>
    <property type="match status" value="1"/>
</dbReference>
<organism evidence="7 8">
    <name type="scientific">Metarhizium album (strain ARSEF 1941)</name>
    <dbReference type="NCBI Taxonomy" id="1081103"/>
    <lineage>
        <taxon>Eukaryota</taxon>
        <taxon>Fungi</taxon>
        <taxon>Dikarya</taxon>
        <taxon>Ascomycota</taxon>
        <taxon>Pezizomycotina</taxon>
        <taxon>Sordariomycetes</taxon>
        <taxon>Hypocreomycetidae</taxon>
        <taxon>Hypocreales</taxon>
        <taxon>Clavicipitaceae</taxon>
        <taxon>Metarhizium</taxon>
    </lineage>
</organism>
<dbReference type="InterPro" id="IPR046347">
    <property type="entry name" value="bZIP_sf"/>
</dbReference>
<keyword evidence="4" id="KW-0175">Coiled coil</keyword>
<feature type="region of interest" description="Disordered" evidence="5">
    <location>
        <begin position="58"/>
        <end position="138"/>
    </location>
</feature>
<evidence type="ECO:0000313" key="8">
    <source>
        <dbReference type="Proteomes" id="UP000030816"/>
    </source>
</evidence>
<dbReference type="STRING" id="1081103.A0A0B2WTS9"/>
<name>A0A0B2WTS9_METAS</name>
<evidence type="ECO:0000259" key="6">
    <source>
        <dbReference type="PROSITE" id="PS50217"/>
    </source>
</evidence>
<reference evidence="7 8" key="1">
    <citation type="journal article" date="2014" name="Proc. Natl. Acad. Sci. U.S.A.">
        <title>Trajectory and genomic determinants of fungal-pathogen speciation and host adaptation.</title>
        <authorList>
            <person name="Hu X."/>
            <person name="Xiao G."/>
            <person name="Zheng P."/>
            <person name="Shang Y."/>
            <person name="Su Y."/>
            <person name="Zhang X."/>
            <person name="Liu X."/>
            <person name="Zhan S."/>
            <person name="St Leger R.J."/>
            <person name="Wang C."/>
        </authorList>
    </citation>
    <scope>NUCLEOTIDE SEQUENCE [LARGE SCALE GENOMIC DNA]</scope>
    <source>
        <strain evidence="7 8">ARSEF 1941</strain>
    </source>
</reference>
<evidence type="ECO:0000256" key="2">
    <source>
        <dbReference type="ARBA" id="ARBA00023125"/>
    </source>
</evidence>
<proteinExistence type="predicted"/>
<dbReference type="Gene3D" id="1.20.5.170">
    <property type="match status" value="1"/>
</dbReference>
<dbReference type="PROSITE" id="PS00036">
    <property type="entry name" value="BZIP_BASIC"/>
    <property type="match status" value="1"/>
</dbReference>
<dbReference type="OrthoDB" id="2257100at2759"/>